<organism evidence="7 8">
    <name type="scientific">Ophiocordyceps sinensis (strain Co18 / CGMCC 3.14243)</name>
    <name type="common">Yarsagumba caterpillar fungus</name>
    <name type="synonym">Hirsutella sinensis</name>
    <dbReference type="NCBI Taxonomy" id="911162"/>
    <lineage>
        <taxon>Eukaryota</taxon>
        <taxon>Fungi</taxon>
        <taxon>Dikarya</taxon>
        <taxon>Ascomycota</taxon>
        <taxon>Pezizomycotina</taxon>
        <taxon>Sordariomycetes</taxon>
        <taxon>Hypocreomycetidae</taxon>
        <taxon>Hypocreales</taxon>
        <taxon>Ophiocordycipitaceae</taxon>
        <taxon>Ophiocordyceps</taxon>
    </lineage>
</organism>
<dbReference type="SUPFAM" id="SSF48065">
    <property type="entry name" value="DBL homology domain (DH-domain)"/>
    <property type="match status" value="1"/>
</dbReference>
<dbReference type="InterPro" id="IPR041675">
    <property type="entry name" value="PH_5"/>
</dbReference>
<dbReference type="InterPro" id="IPR001180">
    <property type="entry name" value="CNH_dom"/>
</dbReference>
<feature type="compositionally biased region" description="Polar residues" evidence="3">
    <location>
        <begin position="626"/>
        <end position="650"/>
    </location>
</feature>
<feature type="compositionally biased region" description="Polar residues" evidence="3">
    <location>
        <begin position="222"/>
        <end position="234"/>
    </location>
</feature>
<dbReference type="InterPro" id="IPR057283">
    <property type="entry name" value="RGF3_WH"/>
</dbReference>
<dbReference type="InterPro" id="IPR011993">
    <property type="entry name" value="PH-like_dom_sf"/>
</dbReference>
<feature type="region of interest" description="Disordered" evidence="3">
    <location>
        <begin position="626"/>
        <end position="657"/>
    </location>
</feature>
<dbReference type="InterPro" id="IPR052233">
    <property type="entry name" value="Rho-type_GEFs"/>
</dbReference>
<proteinExistence type="predicted"/>
<reference evidence="7 8" key="1">
    <citation type="journal article" date="2013" name="Chin. Sci. Bull.">
        <title>Genome survey uncovers the secrets of sex and lifestyle in caterpillar fungus.</title>
        <authorList>
            <person name="Hu X."/>
            <person name="Zhang Y."/>
            <person name="Xiao G."/>
            <person name="Zheng P."/>
            <person name="Xia Y."/>
            <person name="Zhang X."/>
            <person name="St Leger R.J."/>
            <person name="Liu X."/>
            <person name="Wang C."/>
        </authorList>
    </citation>
    <scope>NUCLEOTIDE SEQUENCE [LARGE SCALE GENOMIC DNA]</scope>
    <source>
        <strain evidence="8">Co18 / CGMCC 3.14243</strain>
        <tissue evidence="7">Fruit-body</tissue>
    </source>
</reference>
<feature type="domain" description="DH" evidence="5">
    <location>
        <begin position="866"/>
        <end position="1058"/>
    </location>
</feature>
<dbReference type="SMART" id="SM00325">
    <property type="entry name" value="RhoGEF"/>
    <property type="match status" value="1"/>
</dbReference>
<evidence type="ECO:0000259" key="4">
    <source>
        <dbReference type="PROSITE" id="PS50003"/>
    </source>
</evidence>
<dbReference type="InterPro" id="IPR000219">
    <property type="entry name" value="DH_dom"/>
</dbReference>
<feature type="domain" description="PH" evidence="4">
    <location>
        <begin position="1093"/>
        <end position="1257"/>
    </location>
</feature>
<protein>
    <submittedName>
        <fullName evidence="7">Rho guanyl nucleotide exchange factor</fullName>
    </submittedName>
</protein>
<feature type="region of interest" description="Disordered" evidence="3">
    <location>
        <begin position="1"/>
        <end position="324"/>
    </location>
</feature>
<feature type="compositionally biased region" description="Polar residues" evidence="3">
    <location>
        <begin position="544"/>
        <end position="553"/>
    </location>
</feature>
<dbReference type="SUPFAM" id="SSF50729">
    <property type="entry name" value="PH domain-like"/>
    <property type="match status" value="1"/>
</dbReference>
<dbReference type="InterPro" id="IPR001849">
    <property type="entry name" value="PH_domain"/>
</dbReference>
<dbReference type="PROSITE" id="PS50010">
    <property type="entry name" value="DH_2"/>
    <property type="match status" value="1"/>
</dbReference>
<sequence length="1688" mass="186472">MSFRADDQRRYGHVPPVQYPVAGQKPDRQAVGRRLSFNTGDDAAYHGDPASDGPPNSGHGAQPLGADELFLTSTASNSSMGRSPFGSTNSALSGHHTDTTPRTPPPQATYNPQSFAHQPSSSSAIPHHSHSSSRYSANSGGSFGAPSSFAPQPYNPAAYANTNLPQRQPTYPGYGHDQGYGPAVGSGASTVYGQSPGATYSAPSPQQPLPTSPSSFSGLSSRDQTPTYDPSQSAAGFYSAHGVDANGQGSGPYSATQAPYPDSSHIPVGPNYEFDDAPLIRNRPFRSDSQTSSRTSPHVQLQSPAGLQRHPTNAPLPSRPVDDLTDEEVYWDSNGRPLGREPSMDGMTSESIMQEIEAELGDGGRWPRRRPSPVNGQLAREQARQLRRYSPGRGHSIVYDDDDDDPEGTAGVLAMQQAELDDQRFSGNAFMVSGVPATVPSNPLPPPPEEDDLGSVIEFGGAIDLGMLSGGYAGNITYGTSVGPHPDSSLATEGSRPLPTPSYYPPLNGGYNAEVDYGGTGGLQRPRAPRLSFDEGNEERVSLHSRQSGTDSPTKNDHQDVTSSYYPGLSNRPLPALPPGPQSDSRSMLSAHNSLRSQHQHHHSLSVDGHCCQADPEKFYQANAQQTLQPERSISLSGHSHTPQVQAPTRSRTDAAEERKKLTRQHMMVLQHGPGFPESEAGASLPGAFDINLPSGRKKKFVPSKLTASDFRKCQEPWALSGIEAWVRSMGDAENDLREKTIEEAVTNLFTFKVPTMNVADAEMLSARVVQLMLESGTLLPEEEWVKFGEGHISGVLWQMTGSGCYAPKVHDFETAGHCYSRQCSRSSKRMFLGSLLLEHEEENDWRVFHKLKREEWEKGSNKELQLQFNLHEVVTGERTYLYQLEIFHALYRDELQTRDPPVIHPEKIDKFLATVFRKLDTIFDINRDHLLSPLRYRRQEQAPWVVGFSDIFREWIRKAKADYLEFASGYPRAAYMIRKEADRNILFKKFIDDRQRHKLSSKQDWTHFLFQPIQRLQRYPLLLEAVEKLMPGESEERTNLGKAIQEIRAVVLECDARVAETTKRVQMMELDRMLVLRPGFQSVLNLDHLGRVLIREGELQRMGSKGMRWVDTHALLFDHYLILAKMVVYKDGKGETKYDVSREPIPMPLLFLESMNDEPVTKQKVIATPLGRTAPAPAASTHLHKSASNGGGRQGLEHAATGSSANSLGPPSSHEAEGKILYPFKLKHLGYEVYTLYASSAQNRQDWCTSIVEAKTRHAKALFSQNAEPFRLRVLADASFHYDASSMYARASGVPVKGTPLDRAIQEIESVMGSGQGIAPVCRAQVNCAAGFSAFGKSAIAIGTDYGVYVSDPSEPRGWRRTVQTARVTQIAILEEFSVCLVLADKSLTSYPLDAVAPCSDFAPPINDNPRRAPQRLAKDVAYFATARMKDRMLVFYKRKEGLHTSFKVLEPILHKASEKRSRLLGGRRSAAGTTDTFRDFDEFYLPTECYSLSVFQTYIAVSTAKGIEMLTLDKKQPMSVPDLKAQTIANIALRIRDQRPLGMFRLNDNEFILTYEDCAVYVDKHGDVSRTLIMEYTGKQKKARGATMYGQYLLLFNEDYIEVRNAENGRLRQIIAGRDVRVIDFGIRGPTGGNAAESKQSLLGQYGQLTNLGEVSKGTVKIAMCHPELPGKQIVLEMLLNDGHAE</sequence>
<feature type="compositionally biased region" description="Low complexity" evidence="3">
    <location>
        <begin position="116"/>
        <end position="165"/>
    </location>
</feature>
<evidence type="ECO:0000259" key="5">
    <source>
        <dbReference type="PROSITE" id="PS50010"/>
    </source>
</evidence>
<feature type="domain" description="CNH" evidence="6">
    <location>
        <begin position="1324"/>
        <end position="1632"/>
    </location>
</feature>
<feature type="region of interest" description="Disordered" evidence="3">
    <location>
        <begin position="1174"/>
        <end position="1215"/>
    </location>
</feature>
<accession>T5ACZ1</accession>
<dbReference type="PANTHER" id="PTHR46572">
    <property type="entry name" value="RHO1 GDP-GTP EXCHANGE PROTEIN 1-RELATED"/>
    <property type="match status" value="1"/>
</dbReference>
<dbReference type="eggNOG" id="KOG4305">
    <property type="taxonomic scope" value="Eukaryota"/>
</dbReference>
<feature type="compositionally biased region" description="Basic and acidic residues" evidence="3">
    <location>
        <begin position="1"/>
        <end position="10"/>
    </location>
</feature>
<feature type="compositionally biased region" description="Polar residues" evidence="3">
    <location>
        <begin position="187"/>
        <end position="198"/>
    </location>
</feature>
<dbReference type="PANTHER" id="PTHR46572:SF1">
    <property type="entry name" value="RHO1 GUANINE NUCLEOTIDE EXCHANGE FACTOR TUS1"/>
    <property type="match status" value="1"/>
</dbReference>
<feature type="compositionally biased region" description="Polar residues" evidence="3">
    <location>
        <begin position="582"/>
        <end position="593"/>
    </location>
</feature>
<evidence type="ECO:0000313" key="7">
    <source>
        <dbReference type="EMBL" id="EQL00271.1"/>
    </source>
</evidence>
<feature type="compositionally biased region" description="Low complexity" evidence="3">
    <location>
        <begin position="212"/>
        <end position="221"/>
    </location>
</feature>
<evidence type="ECO:0000256" key="3">
    <source>
        <dbReference type="SAM" id="MobiDB-lite"/>
    </source>
</evidence>
<dbReference type="Pfam" id="PF00780">
    <property type="entry name" value="CNH"/>
    <property type="match status" value="1"/>
</dbReference>
<evidence type="ECO:0000313" key="8">
    <source>
        <dbReference type="Proteomes" id="UP000019374"/>
    </source>
</evidence>
<feature type="region of interest" description="Disordered" evidence="3">
    <location>
        <begin position="484"/>
        <end position="610"/>
    </location>
</feature>
<keyword evidence="2" id="KW-0344">Guanine-nucleotide releasing factor</keyword>
<dbReference type="GO" id="GO:0005085">
    <property type="term" value="F:guanyl-nucleotide exchange factor activity"/>
    <property type="evidence" value="ECO:0007669"/>
    <property type="project" value="UniProtKB-KW"/>
</dbReference>
<dbReference type="SMART" id="SM00036">
    <property type="entry name" value="CNH"/>
    <property type="match status" value="1"/>
</dbReference>
<feature type="compositionally biased region" description="Polar residues" evidence="3">
    <location>
        <begin position="1202"/>
        <end position="1211"/>
    </location>
</feature>
<evidence type="ECO:0000256" key="1">
    <source>
        <dbReference type="ARBA" id="ARBA00022553"/>
    </source>
</evidence>
<dbReference type="Proteomes" id="UP000019374">
    <property type="component" value="Unassembled WGS sequence"/>
</dbReference>
<feature type="compositionally biased region" description="Polar residues" evidence="3">
    <location>
        <begin position="71"/>
        <end position="92"/>
    </location>
</feature>
<dbReference type="Pfam" id="PF15405">
    <property type="entry name" value="PH_5"/>
    <property type="match status" value="1"/>
</dbReference>
<dbReference type="CDD" id="cd00160">
    <property type="entry name" value="RhoGEF"/>
    <property type="match status" value="1"/>
</dbReference>
<dbReference type="PROSITE" id="PS50003">
    <property type="entry name" value="PH_DOMAIN"/>
    <property type="match status" value="1"/>
</dbReference>
<dbReference type="Gene3D" id="1.20.900.10">
    <property type="entry name" value="Dbl homology (DH) domain"/>
    <property type="match status" value="1"/>
</dbReference>
<dbReference type="EMBL" id="KE652862">
    <property type="protein sequence ID" value="EQL00271.1"/>
    <property type="molecule type" value="Genomic_DNA"/>
</dbReference>
<dbReference type="HOGENOM" id="CLU_001083_2_0_1"/>
<dbReference type="SMART" id="SM00233">
    <property type="entry name" value="PH"/>
    <property type="match status" value="1"/>
</dbReference>
<dbReference type="InterPro" id="IPR035899">
    <property type="entry name" value="DBL_dom_sf"/>
</dbReference>
<gene>
    <name evidence="7" type="ORF">OCS_04016</name>
</gene>
<dbReference type="Pfam" id="PF00621">
    <property type="entry name" value="RhoGEF"/>
    <property type="match status" value="1"/>
</dbReference>
<name>T5ACZ1_OPHSC</name>
<keyword evidence="1" id="KW-0597">Phosphoprotein</keyword>
<dbReference type="Pfam" id="PF23582">
    <property type="entry name" value="WHD_RGF3"/>
    <property type="match status" value="1"/>
</dbReference>
<evidence type="ECO:0000259" key="6">
    <source>
        <dbReference type="PROSITE" id="PS50219"/>
    </source>
</evidence>
<dbReference type="OrthoDB" id="660555at2759"/>
<evidence type="ECO:0000256" key="2">
    <source>
        <dbReference type="ARBA" id="ARBA00022658"/>
    </source>
</evidence>
<dbReference type="PROSITE" id="PS50219">
    <property type="entry name" value="CNH"/>
    <property type="match status" value="1"/>
</dbReference>
<dbReference type="Gene3D" id="2.30.29.30">
    <property type="entry name" value="Pleckstrin-homology domain (PH domain)/Phosphotyrosine-binding domain (PTB)"/>
    <property type="match status" value="1"/>
</dbReference>
<feature type="compositionally biased region" description="Polar residues" evidence="3">
    <location>
        <begin position="287"/>
        <end position="305"/>
    </location>
</feature>